<dbReference type="Proteomes" id="UP000270673">
    <property type="component" value="Chromosome"/>
</dbReference>
<dbReference type="PANTHER" id="PTHR30273:SF2">
    <property type="entry name" value="PROTEIN FECR"/>
    <property type="match status" value="1"/>
</dbReference>
<sequence>MEENDIDRILAASFTGEKLSEEERCLLEEWKQEDGHKWFENELHELKELGKDLKSREDKNLVFARIEKNVRKQRKGRLFIRWSSIAASILLLAGVVGYLMYSQESEDKTMQLVNIGPGSPKAELVLPQGQVIELDSSSREILLANHQSKVTSSKNTLIYGGDTDSVAVEYHTVRIPLGGEFSLQLSDNTRVYLNSGSSLRYPVRFAGGVREVFLTGEGFFEVTKDNERPFIVKTEDVDVSVLGTSFNVNAYPDEKMVATTLVEGKVRVGYGTQKYDLDPGMRLVYDRENGTADVRVVDTELYTSWKDGYYYFKQESLEKIMDVLARWYNLNVFFQNSELKSMEFGGRLRRYENISYLLEKMEGTQDVKFVINGNTIIIKRKTD</sequence>
<evidence type="ECO:0000256" key="1">
    <source>
        <dbReference type="SAM" id="Phobius"/>
    </source>
</evidence>
<gene>
    <name evidence="3" type="ORF">D8S85_19010</name>
</gene>
<organism evidence="3 4">
    <name type="scientific">Butyricimonas faecalis</name>
    <dbReference type="NCBI Taxonomy" id="2093856"/>
    <lineage>
        <taxon>Bacteria</taxon>
        <taxon>Pseudomonadati</taxon>
        <taxon>Bacteroidota</taxon>
        <taxon>Bacteroidia</taxon>
        <taxon>Bacteroidales</taxon>
        <taxon>Odoribacteraceae</taxon>
        <taxon>Butyricimonas</taxon>
    </lineage>
</organism>
<reference evidence="3 4" key="1">
    <citation type="submission" date="2018-10" db="EMBL/GenBank/DDBJ databases">
        <title>Butyricimonas faecalis sp. nov., isolated from human faeces and emended description of the genus Butyricimonas.</title>
        <authorList>
            <person name="Le Roy T."/>
            <person name="Van der Smissen P."/>
            <person name="Paquot A."/>
            <person name="Delzenne N."/>
            <person name="Muccioli G."/>
            <person name="Collet J.-F."/>
            <person name="Cani P.D."/>
        </authorList>
    </citation>
    <scope>NUCLEOTIDE SEQUENCE [LARGE SCALE GENOMIC DNA]</scope>
    <source>
        <strain evidence="3 4">H184</strain>
    </source>
</reference>
<dbReference type="AlphaFoldDB" id="A0A3S9VY09"/>
<dbReference type="GO" id="GO:0007165">
    <property type="term" value="P:signal transduction"/>
    <property type="evidence" value="ECO:0007669"/>
    <property type="project" value="InterPro"/>
</dbReference>
<protein>
    <submittedName>
        <fullName evidence="3">DUF4974 domain-containing protein</fullName>
    </submittedName>
</protein>
<evidence type="ECO:0000313" key="4">
    <source>
        <dbReference type="Proteomes" id="UP000270673"/>
    </source>
</evidence>
<keyword evidence="4" id="KW-1185">Reference proteome</keyword>
<dbReference type="GO" id="GO:0016989">
    <property type="term" value="F:sigma factor antagonist activity"/>
    <property type="evidence" value="ECO:0007669"/>
    <property type="project" value="TreeGrafter"/>
</dbReference>
<evidence type="ECO:0000259" key="2">
    <source>
        <dbReference type="PROSITE" id="PS50017"/>
    </source>
</evidence>
<dbReference type="InterPro" id="IPR012373">
    <property type="entry name" value="Ferrdict_sens_TM"/>
</dbReference>
<dbReference type="PIRSF" id="PIRSF018266">
    <property type="entry name" value="FecR"/>
    <property type="match status" value="1"/>
</dbReference>
<dbReference type="InterPro" id="IPR006860">
    <property type="entry name" value="FecR"/>
</dbReference>
<feature type="transmembrane region" description="Helical" evidence="1">
    <location>
        <begin position="78"/>
        <end position="101"/>
    </location>
</feature>
<keyword evidence="1" id="KW-0812">Transmembrane</keyword>
<dbReference type="Pfam" id="PF04773">
    <property type="entry name" value="FecR"/>
    <property type="match status" value="1"/>
</dbReference>
<dbReference type="FunFam" id="2.60.120.1440:FF:000001">
    <property type="entry name" value="Putative anti-sigma factor"/>
    <property type="match status" value="1"/>
</dbReference>
<dbReference type="EMBL" id="CP032819">
    <property type="protein sequence ID" value="AZS31425.1"/>
    <property type="molecule type" value="Genomic_DNA"/>
</dbReference>
<evidence type="ECO:0000313" key="3">
    <source>
        <dbReference type="EMBL" id="AZS31425.1"/>
    </source>
</evidence>
<keyword evidence="1" id="KW-1133">Transmembrane helix</keyword>
<dbReference type="PANTHER" id="PTHR30273">
    <property type="entry name" value="PERIPLASMIC SIGNAL SENSOR AND SIGMA FACTOR ACTIVATOR FECR-RELATED"/>
    <property type="match status" value="1"/>
</dbReference>
<dbReference type="RefSeq" id="WP_106482045.1">
    <property type="nucleotide sequence ID" value="NZ_CP032819.1"/>
</dbReference>
<dbReference type="OrthoDB" id="1493027at2"/>
<dbReference type="Pfam" id="PF16344">
    <property type="entry name" value="FecR_C"/>
    <property type="match status" value="1"/>
</dbReference>
<keyword evidence="1" id="KW-0472">Membrane</keyword>
<name>A0A3S9VY09_9BACT</name>
<feature type="domain" description="Death" evidence="2">
    <location>
        <begin position="1"/>
        <end position="51"/>
    </location>
</feature>
<dbReference type="InterPro" id="IPR000488">
    <property type="entry name" value="Death_dom"/>
</dbReference>
<dbReference type="PROSITE" id="PS50017">
    <property type="entry name" value="DEATH_DOMAIN"/>
    <property type="match status" value="1"/>
</dbReference>
<dbReference type="InterPro" id="IPR032508">
    <property type="entry name" value="FecR_C"/>
</dbReference>
<proteinExistence type="predicted"/>
<dbReference type="KEGG" id="buy:D8S85_19010"/>
<accession>A0A3S9VY09</accession>
<dbReference type="Gene3D" id="2.60.120.1440">
    <property type="match status" value="1"/>
</dbReference>
<dbReference type="Gene3D" id="3.55.50.30">
    <property type="match status" value="1"/>
</dbReference>